<dbReference type="EMBL" id="BAAAQN010000039">
    <property type="protein sequence ID" value="GAA2045879.1"/>
    <property type="molecule type" value="Genomic_DNA"/>
</dbReference>
<evidence type="ECO:0000259" key="2">
    <source>
        <dbReference type="Pfam" id="PF12146"/>
    </source>
</evidence>
<accession>A0ABP5GG61</accession>
<evidence type="ECO:0000313" key="3">
    <source>
        <dbReference type="EMBL" id="GAA2045879.1"/>
    </source>
</evidence>
<dbReference type="SUPFAM" id="SSF53474">
    <property type="entry name" value="alpha/beta-Hydrolases"/>
    <property type="match status" value="1"/>
</dbReference>
<feature type="domain" description="Serine aminopeptidase S33" evidence="2">
    <location>
        <begin position="43"/>
        <end position="253"/>
    </location>
</feature>
<organism evidence="3 4">
    <name type="scientific">Catenulispora yoronensis</name>
    <dbReference type="NCBI Taxonomy" id="450799"/>
    <lineage>
        <taxon>Bacteria</taxon>
        <taxon>Bacillati</taxon>
        <taxon>Actinomycetota</taxon>
        <taxon>Actinomycetes</taxon>
        <taxon>Catenulisporales</taxon>
        <taxon>Catenulisporaceae</taxon>
        <taxon>Catenulispora</taxon>
    </lineage>
</organism>
<comment type="caution">
    <text evidence="3">The sequence shown here is derived from an EMBL/GenBank/DDBJ whole genome shotgun (WGS) entry which is preliminary data.</text>
</comment>
<evidence type="ECO:0000256" key="1">
    <source>
        <dbReference type="SAM" id="MobiDB-lite"/>
    </source>
</evidence>
<evidence type="ECO:0000313" key="4">
    <source>
        <dbReference type="Proteomes" id="UP001500751"/>
    </source>
</evidence>
<proteinExistence type="predicted"/>
<dbReference type="PIRSF" id="PIRSF017388">
    <property type="entry name" value="Esterase_lipase"/>
    <property type="match status" value="1"/>
</dbReference>
<name>A0ABP5GG61_9ACTN</name>
<dbReference type="InterPro" id="IPR022742">
    <property type="entry name" value="Hydrolase_4"/>
</dbReference>
<reference evidence="4" key="1">
    <citation type="journal article" date="2019" name="Int. J. Syst. Evol. Microbiol.">
        <title>The Global Catalogue of Microorganisms (GCM) 10K type strain sequencing project: providing services to taxonomists for standard genome sequencing and annotation.</title>
        <authorList>
            <consortium name="The Broad Institute Genomics Platform"/>
            <consortium name="The Broad Institute Genome Sequencing Center for Infectious Disease"/>
            <person name="Wu L."/>
            <person name="Ma J."/>
        </authorList>
    </citation>
    <scope>NUCLEOTIDE SEQUENCE [LARGE SCALE GENOMIC DNA]</scope>
    <source>
        <strain evidence="4">JCM 16014</strain>
    </source>
</reference>
<dbReference type="Proteomes" id="UP001500751">
    <property type="component" value="Unassembled WGS sequence"/>
</dbReference>
<dbReference type="GO" id="GO:0016787">
    <property type="term" value="F:hydrolase activity"/>
    <property type="evidence" value="ECO:0007669"/>
    <property type="project" value="UniProtKB-KW"/>
</dbReference>
<dbReference type="Pfam" id="PF12146">
    <property type="entry name" value="Hydrolase_4"/>
    <property type="match status" value="1"/>
</dbReference>
<protein>
    <submittedName>
        <fullName evidence="3">Alpha/beta fold hydrolase</fullName>
    </submittedName>
</protein>
<keyword evidence="4" id="KW-1185">Reference proteome</keyword>
<sequence length="275" mass="28994">MTAPVLPGAEPFSHDTTAVGPGGGVDSGPEPAAGGAAAGTVGVLLCHGFTGSPQSLRPWAEHLAAAGFGVRLPRLPGHGTNWRDMQVTTWDDWYAEVDRAFHELKAGYRRVFVVGLSMGGTLALRLAERHGADVAGIVLVNASVKPDKAVIRLLPVLKHLVPSVPGIGNAINKKGVSELAYDRVPLKALHSFAGGWHTVQADLPKVTQPTLLYHSVTDPVVHPSNSALILSRISSTDVTERVLEKSSHVATLDHDAEQIHAGSVEFIRRVAGLGN</sequence>
<dbReference type="PANTHER" id="PTHR11614">
    <property type="entry name" value="PHOSPHOLIPASE-RELATED"/>
    <property type="match status" value="1"/>
</dbReference>
<dbReference type="InterPro" id="IPR029058">
    <property type="entry name" value="AB_hydrolase_fold"/>
</dbReference>
<dbReference type="InterPro" id="IPR012354">
    <property type="entry name" value="Esterase_lipase"/>
</dbReference>
<feature type="region of interest" description="Disordered" evidence="1">
    <location>
        <begin position="1"/>
        <end position="34"/>
    </location>
</feature>
<dbReference type="RefSeq" id="WP_344668793.1">
    <property type="nucleotide sequence ID" value="NZ_BAAAQN010000039.1"/>
</dbReference>
<dbReference type="InterPro" id="IPR051044">
    <property type="entry name" value="MAG_DAG_Lipase"/>
</dbReference>
<dbReference type="Gene3D" id="3.40.50.1820">
    <property type="entry name" value="alpha/beta hydrolase"/>
    <property type="match status" value="1"/>
</dbReference>
<keyword evidence="3" id="KW-0378">Hydrolase</keyword>
<gene>
    <name evidence="3" type="ORF">GCM10009839_57580</name>
</gene>